<dbReference type="Gene3D" id="3.40.50.1240">
    <property type="entry name" value="Phosphoglycerate mutase-like"/>
    <property type="match status" value="1"/>
</dbReference>
<organism evidence="1 2">
    <name type="scientific">Candidatus Endobugula sertula</name>
    <name type="common">Bugula neritina bacterial symbiont</name>
    <dbReference type="NCBI Taxonomy" id="62101"/>
    <lineage>
        <taxon>Bacteria</taxon>
        <taxon>Pseudomonadati</taxon>
        <taxon>Pseudomonadota</taxon>
        <taxon>Gammaproteobacteria</taxon>
        <taxon>Cellvibrionales</taxon>
        <taxon>Cellvibrionaceae</taxon>
        <taxon>Candidatus Endobugula</taxon>
    </lineage>
</organism>
<dbReference type="PANTHER" id="PTHR48100:SF1">
    <property type="entry name" value="HISTIDINE PHOSPHATASE FAMILY PROTEIN-RELATED"/>
    <property type="match status" value="1"/>
</dbReference>
<name>A0A1D2QQU9_9GAMM</name>
<evidence type="ECO:0000313" key="2">
    <source>
        <dbReference type="Proteomes" id="UP000242502"/>
    </source>
</evidence>
<dbReference type="STRING" id="62101.AB835_06220"/>
<dbReference type="GO" id="GO:0005737">
    <property type="term" value="C:cytoplasm"/>
    <property type="evidence" value="ECO:0007669"/>
    <property type="project" value="TreeGrafter"/>
</dbReference>
<evidence type="ECO:0008006" key="3">
    <source>
        <dbReference type="Google" id="ProtNLM"/>
    </source>
</evidence>
<proteinExistence type="predicted"/>
<reference evidence="1 2" key="1">
    <citation type="journal article" date="2016" name="Appl. Environ. Microbiol.">
        <title>Lack of Overt Genome Reduction in the Bryostatin-Producing Bryozoan Symbiont "Candidatus Endobugula sertula".</title>
        <authorList>
            <person name="Miller I.J."/>
            <person name="Vanee N."/>
            <person name="Fong S.S."/>
            <person name="Lim-Fong G.E."/>
            <person name="Kwan J.C."/>
        </authorList>
    </citation>
    <scope>NUCLEOTIDE SEQUENCE [LARGE SCALE GENOMIC DNA]</scope>
    <source>
        <strain evidence="1">AB1-4</strain>
    </source>
</reference>
<dbReference type="SMART" id="SM00855">
    <property type="entry name" value="PGAM"/>
    <property type="match status" value="1"/>
</dbReference>
<dbReference type="InterPro" id="IPR029033">
    <property type="entry name" value="His_PPase_superfam"/>
</dbReference>
<dbReference type="Pfam" id="PF00300">
    <property type="entry name" value="His_Phos_1"/>
    <property type="match status" value="1"/>
</dbReference>
<dbReference type="GO" id="GO:0016791">
    <property type="term" value="F:phosphatase activity"/>
    <property type="evidence" value="ECO:0007669"/>
    <property type="project" value="TreeGrafter"/>
</dbReference>
<dbReference type="AlphaFoldDB" id="A0A1D2QQU9"/>
<dbReference type="PANTHER" id="PTHR48100">
    <property type="entry name" value="BROAD-SPECIFICITY PHOSPHATASE YOR283W-RELATED"/>
    <property type="match status" value="1"/>
</dbReference>
<dbReference type="EMBL" id="MDLC01000017">
    <property type="protein sequence ID" value="ODS23914.1"/>
    <property type="molecule type" value="Genomic_DNA"/>
</dbReference>
<protein>
    <recommendedName>
        <fullName evidence="3">Alpha-ribazole phosphatase</fullName>
    </recommendedName>
</protein>
<evidence type="ECO:0000313" key="1">
    <source>
        <dbReference type="EMBL" id="ODS23914.1"/>
    </source>
</evidence>
<gene>
    <name evidence="1" type="ORF">AB835_06220</name>
</gene>
<dbReference type="CDD" id="cd07067">
    <property type="entry name" value="HP_PGM_like"/>
    <property type="match status" value="1"/>
</dbReference>
<accession>A0A1D2QQU9</accession>
<dbReference type="Proteomes" id="UP000242502">
    <property type="component" value="Unassembled WGS sequence"/>
</dbReference>
<dbReference type="SUPFAM" id="SSF53254">
    <property type="entry name" value="Phosphoglycerate mutase-like"/>
    <property type="match status" value="1"/>
</dbReference>
<sequence>MIPSTDVGDQNTATTVTTIDLLRHGQCEGGHCYRGSLDVALSQIGQQQMFQRLSLLSPQWQGIVSSPLVRCADFAKSVAEQYAIPLQIDDRFKEVGFGEWEGKHIDEVWRTQQALVEAWGNDPVTYSPPDGEPADRFVERVVRGFEAVVDTYSSKPLLLVSHGGVIRALLVHILSMPVITMNRLDVPFACLSRIQVIDSQGERYYRLLHHNITGSISSS</sequence>
<dbReference type="InterPro" id="IPR050275">
    <property type="entry name" value="PGM_Phosphatase"/>
</dbReference>
<dbReference type="PIRSF" id="PIRSF000709">
    <property type="entry name" value="6PFK_2-Ptase"/>
    <property type="match status" value="1"/>
</dbReference>
<dbReference type="InterPro" id="IPR013078">
    <property type="entry name" value="His_Pase_superF_clade-1"/>
</dbReference>
<comment type="caution">
    <text evidence="1">The sequence shown here is derived from an EMBL/GenBank/DDBJ whole genome shotgun (WGS) entry which is preliminary data.</text>
</comment>